<evidence type="ECO:0000256" key="1">
    <source>
        <dbReference type="ARBA" id="ARBA00022729"/>
    </source>
</evidence>
<accession>A0A0P0A2L7</accession>
<organism evidence="2 3">
    <name type="scientific">Celeribacter marinus</name>
    <dbReference type="NCBI Taxonomy" id="1397108"/>
    <lineage>
        <taxon>Bacteria</taxon>
        <taxon>Pseudomonadati</taxon>
        <taxon>Pseudomonadota</taxon>
        <taxon>Alphaproteobacteria</taxon>
        <taxon>Rhodobacterales</taxon>
        <taxon>Roseobacteraceae</taxon>
        <taxon>Celeribacter</taxon>
    </lineage>
</organism>
<dbReference type="EMBL" id="CP012023">
    <property type="protein sequence ID" value="ALI54491.1"/>
    <property type="molecule type" value="Genomic_DNA"/>
</dbReference>
<dbReference type="PANTHER" id="PTHR35038">
    <property type="entry name" value="DISSIMILATORY SULFITE REDUCTASE SIRA"/>
    <property type="match status" value="1"/>
</dbReference>
<dbReference type="InterPro" id="IPR036280">
    <property type="entry name" value="Multihaem_cyt_sf"/>
</dbReference>
<gene>
    <name evidence="2" type="ORF">IMCC12053_542</name>
</gene>
<dbReference type="PANTHER" id="PTHR35038:SF5">
    <property type="entry name" value="CYTOCHROME C-TYPE PROTEIN NRFB"/>
    <property type="match status" value="1"/>
</dbReference>
<reference evidence="2 3" key="1">
    <citation type="submission" date="2015-05" db="EMBL/GenBank/DDBJ databases">
        <authorList>
            <person name="Wang D.B."/>
            <person name="Wang M."/>
        </authorList>
    </citation>
    <scope>NUCLEOTIDE SEQUENCE [LARGE SCALE GENOMIC DNA]</scope>
    <source>
        <strain evidence="2 3">IMCC 12053</strain>
    </source>
</reference>
<dbReference type="STRING" id="1397108.IMCC12053_542"/>
<dbReference type="InterPro" id="IPR051829">
    <property type="entry name" value="Multiheme_Cytochr_ET"/>
</dbReference>
<evidence type="ECO:0000313" key="2">
    <source>
        <dbReference type="EMBL" id="ALI54491.1"/>
    </source>
</evidence>
<dbReference type="Proteomes" id="UP000064920">
    <property type="component" value="Chromosome"/>
</dbReference>
<keyword evidence="3" id="KW-1185">Reference proteome</keyword>
<keyword evidence="1" id="KW-0732">Signal</keyword>
<evidence type="ECO:0000313" key="3">
    <source>
        <dbReference type="Proteomes" id="UP000064920"/>
    </source>
</evidence>
<dbReference type="SUPFAM" id="SSF48695">
    <property type="entry name" value="Multiheme cytochromes"/>
    <property type="match status" value="1"/>
</dbReference>
<dbReference type="AlphaFoldDB" id="A0A0P0A2L7"/>
<protein>
    <submittedName>
        <fullName evidence="2">Octaheme tetrathionate reductase</fullName>
    </submittedName>
</protein>
<dbReference type="GO" id="GO:0016491">
    <property type="term" value="F:oxidoreductase activity"/>
    <property type="evidence" value="ECO:0007669"/>
    <property type="project" value="TreeGrafter"/>
</dbReference>
<dbReference type="Pfam" id="PF11783">
    <property type="entry name" value="Cytochrome_cB"/>
    <property type="match status" value="1"/>
</dbReference>
<dbReference type="NCBIfam" id="TIGR04315">
    <property type="entry name" value="octaheme_Shew"/>
    <property type="match status" value="1"/>
</dbReference>
<sequence length="599" mass="64371">MRQIKVSFPQKAFNGVNVFAPDRASRVLRLEDNMNANWLKTGVVAGAMIMAASFGAHAQDTMAQETPTHGAPVPMASWAGSTADHSKFEILQKPFESGPAVTQACISCHTEADDQAMHSIHFQWSFENEVTGQTLGKSTVINAFCGNVVGNEARCTSCHAGYGWEDVTQPAPQQSSAVDCLACHDQSGQYTKLATGAGHPPLGPVPGEPVKGQTITGEAAWAVDLMKSAQSVGMPDRDNCGQCHFYGGGGDNVKHGDLSSALYDPDVHTDVHMSKDGANMVCSDCHVESDHAWAGSRYLLDAKDEVGTGKPGERRDAASCESCHGVEPHPINIKGLKLNDHVDKVACQTCHIPEFAKGGVATKTLWDWSTAGRLNGEGNPIAEHNFTQSDGAELHTYLSTKGDFEWGENVVPYYAWFNGAIEYTLPETQIDPTQVVEINKVLGTPDGDDSRIWPFKQMIGRQAYDAGFNKLAYSHVWGPTTDTAFWTNFDWGKAIEAGMTAAGSEYSGEYGFIDTHMYWPITHMVAPADEALDCAQCHSAQGRLAGMTGIVMPGTDAGSWVGKLGRLLVLLTLLGVLGHGALRVISRAKSTSKHEGDAQ</sequence>
<proteinExistence type="predicted"/>
<dbReference type="PATRIC" id="fig|1397108.4.peg.559"/>
<dbReference type="PIRSF" id="PIRSF039014">
    <property type="entry name" value="OTR_cyc"/>
    <property type="match status" value="1"/>
</dbReference>
<dbReference type="InterPro" id="IPR024673">
    <property type="entry name" value="Octahem_Cyt_c"/>
</dbReference>
<name>A0A0P0A2L7_9RHOB</name>
<dbReference type="Gene3D" id="1.10.1130.10">
    <property type="entry name" value="Flavocytochrome C3, Chain A"/>
    <property type="match status" value="1"/>
</dbReference>
<dbReference type="KEGG" id="cmar:IMCC12053_542"/>